<protein>
    <submittedName>
        <fullName evidence="1">Uncharacterized protein</fullName>
    </submittedName>
</protein>
<dbReference type="AlphaFoldDB" id="A0A3S5BR84"/>
<evidence type="ECO:0000313" key="1">
    <source>
        <dbReference type="EMBL" id="VEL14582.1"/>
    </source>
</evidence>
<accession>A0A3S5BR84</accession>
<dbReference type="EMBL" id="CAAALY010021673">
    <property type="protein sequence ID" value="VEL14582.1"/>
    <property type="molecule type" value="Genomic_DNA"/>
</dbReference>
<reference evidence="1" key="1">
    <citation type="submission" date="2018-11" db="EMBL/GenBank/DDBJ databases">
        <authorList>
            <consortium name="Pathogen Informatics"/>
        </authorList>
    </citation>
    <scope>NUCLEOTIDE SEQUENCE</scope>
</reference>
<comment type="caution">
    <text evidence="1">The sequence shown here is derived from an EMBL/GenBank/DDBJ whole genome shotgun (WGS) entry which is preliminary data.</text>
</comment>
<keyword evidence="2" id="KW-1185">Reference proteome</keyword>
<gene>
    <name evidence="1" type="ORF">PXEA_LOCUS8022</name>
</gene>
<dbReference type="Proteomes" id="UP000784294">
    <property type="component" value="Unassembled WGS sequence"/>
</dbReference>
<proteinExistence type="predicted"/>
<sequence length="82" mass="9029">MGMFYASGYIYYSPTRQAGDRKRYFAGKFDIASMYTNLPVDNATGSAIDISPRTGDLKANEVGQAVDNDTEKPGDTPNTFYL</sequence>
<organism evidence="1 2">
    <name type="scientific">Protopolystoma xenopodis</name>
    <dbReference type="NCBI Taxonomy" id="117903"/>
    <lineage>
        <taxon>Eukaryota</taxon>
        <taxon>Metazoa</taxon>
        <taxon>Spiralia</taxon>
        <taxon>Lophotrochozoa</taxon>
        <taxon>Platyhelminthes</taxon>
        <taxon>Monogenea</taxon>
        <taxon>Polyopisthocotylea</taxon>
        <taxon>Polystomatidea</taxon>
        <taxon>Polystomatidae</taxon>
        <taxon>Protopolystoma</taxon>
    </lineage>
</organism>
<evidence type="ECO:0000313" key="2">
    <source>
        <dbReference type="Proteomes" id="UP000784294"/>
    </source>
</evidence>
<name>A0A3S5BR84_9PLAT</name>